<organism evidence="1 2">
    <name type="scientific">Achlya hypogyna</name>
    <name type="common">Oomycete</name>
    <name type="synonym">Protoachlya hypogyna</name>
    <dbReference type="NCBI Taxonomy" id="1202772"/>
    <lineage>
        <taxon>Eukaryota</taxon>
        <taxon>Sar</taxon>
        <taxon>Stramenopiles</taxon>
        <taxon>Oomycota</taxon>
        <taxon>Saprolegniomycetes</taxon>
        <taxon>Saprolegniales</taxon>
        <taxon>Achlyaceae</taxon>
        <taxon>Achlya</taxon>
    </lineage>
</organism>
<dbReference type="OrthoDB" id="79906at2759"/>
<name>A0A1V9YN19_ACHHY</name>
<dbReference type="Proteomes" id="UP000243579">
    <property type="component" value="Unassembled WGS sequence"/>
</dbReference>
<keyword evidence="2" id="KW-1185">Reference proteome</keyword>
<comment type="caution">
    <text evidence="1">The sequence shown here is derived from an EMBL/GenBank/DDBJ whole genome shotgun (WGS) entry which is preliminary data.</text>
</comment>
<dbReference type="PANTHER" id="PTHR22028">
    <property type="entry name" value="SFI1 SPINDLE BODY DOMAIN-CONTAINING PROTEIN-RELATED"/>
    <property type="match status" value="1"/>
</dbReference>
<gene>
    <name evidence="1" type="ORF">ACHHYP_09473</name>
</gene>
<proteinExistence type="predicted"/>
<protein>
    <recommendedName>
        <fullName evidence="3">Sfi1 spindle body domain-containing protein</fullName>
    </recommendedName>
</protein>
<accession>A0A1V9YN19</accession>
<evidence type="ECO:0008006" key="3">
    <source>
        <dbReference type="Google" id="ProtNLM"/>
    </source>
</evidence>
<dbReference type="EMBL" id="JNBR01001463">
    <property type="protein sequence ID" value="OQR87148.1"/>
    <property type="molecule type" value="Genomic_DNA"/>
</dbReference>
<evidence type="ECO:0000313" key="1">
    <source>
        <dbReference type="EMBL" id="OQR87148.1"/>
    </source>
</evidence>
<evidence type="ECO:0000313" key="2">
    <source>
        <dbReference type="Proteomes" id="UP000243579"/>
    </source>
</evidence>
<sequence length="1862" mass="220694">MELHLEQLQQIVRHAEQHHGHPHLSLVQVLEAAALERHPASTHRDLHRSLLTLSLDPEQNWWKKLQRMGQGLRPRRSRHASVDHFSDVLRSSSSTGMRSKSVIAAPHVRSVSRGEKLAASRPPVAVVDSHPYETFRLLSTAFQHWTRYAVEARSRRLPPLQLRCLFRWLDTSLPTADPAVAGGTFASIALCKKVDVASKRMALLLHADATLLAWTLTRVWRAWLAKAEASLARKVQVQTKYFAARRLWARSYLRIWHMYATIAPKERSIAKRRAHCTAQLHWSAWREGRMFAAWSHYLVVVRNKRALRAKVHAFAAKKLKARIFEGWKQSIDTQIVATRCGLVHRCRRVLLRWRVFCDREKVAAAVRWRRVLCVYRERLGQWRRYVEAKRVKHARHRRCDGVANRARAHRAIGLWINLCQSGLFLRQIADRAHKHAAATTAAKAWVAWLSVVEKQRRLRFFRMTLPTAFASIYLRHWLTLWRVHATTSQTLQLVDVSRVHIVRKHRFWQCWKARAFHATVAAVFLRCQQTFITRQALGIWEAFAVSEPPPTLQCLANVLVVAPAIECDQYDCGSRLPSSFGTQVLALLAHCCSQLQQVLSLLAAHHNSTRRQCFQRWRNQTRRNKALDATYRELWGRTITTAMATRFGTWHRHTVLAPRLRACRQRVQQRSIEAVFIAWLQYTLLRRKCHSIMRMVEERWQSVSVLQAFQGWRAYLQRRRVRRSAMAKALGFWLTGQLDQRFQSWAQWLERRRQQHRVFDFWAQKQQRRAVAQWSAFATASSDFAEMVAQADVFRATMLGSAVLVAWRRWSSVASWRTNAIASAAQARQTRAAARVWQHWRLYCASRRTKHGEERAASLLYHAALLRSTFHKWTAISRVMKVAREALQATTLRLQVLLQLSCFRSGAGACAPTILDATETSFRRTPGVSKCARYGHFCGVGVTMPTQRPVVERHLSPTIALGSADVVSLQTKSFRHWKQYLLTCRTRICTAISFFAAAERRQILRLWHAWRVWTSHKKARLASMTSAIAWHIGYLERRTVYRWHDVAIDADAQRSMKATADKRFHARLLRCCFQGWYCHVENALLLQQHCTRVGQLIMRNIMQRLFSGWAQFTTESRARQEIRKLAESHRHAVVAHQLCSHWHAWAMRGRKQRRANRHFALGAMRQTMGLWKQFVLLAKIDRQCCGHYTRLASTCFRAWHRHQSAKIHRRRCYAVLVEKSALQHRYRVFRAWKRWTGVQAVAYEARVAYCEGFLRRVLDHWRHLVKIQHVAECVQNASTIVFGQLHVDLRKCWWAWHHVFLARHWRRRKVYTAVWSHWRQFADQHKHLRSTGVHIAAEANRRRRAAALLAWRSHVARTVQLRRALVTKRQREHLLTRYRRQRARHLRQLCFCSWRAVTREHREVYQQQRRQRDGFALARALAAWQGRVRVARRCRLQARHMTQWRLGQAVVQWCRHNAANVHLRVVNAAVAQWLRRERLRRLWPRWHRFAVQQRRTRAWTKQRTTQVGRDAVRRWQYNVHLFQVASKSRLYASLRLMASLFRRWRTHAAWLQARGAFARRVLRERWVRSYVRQWHLRTRSVSNVATANRYMETFRCRHALRVWRRRLTGVVQNRRATACHLRHLWHRWRTQALESRATWWHNDALRCKSFAGWQAVCVQEQAIRFHQMLQSKRVLRGVWKIWRWLLWRRQANAEARAFARFQRLHNAVVAWRCAMNLLADETTTKEAAADTFHMLQLQLQHLHRWRYTVARTQEQRRRHGKMVQAWQGRRVERLLAKVWGLWTRYHLQKKRLEQHLAVRNEAMARCLWTKWLNFDERRRLQRKHTQRAEALYHDIVLRKVLHHWHIYVTASSTQSHAMEEAW</sequence>
<reference evidence="1 2" key="1">
    <citation type="journal article" date="2014" name="Genome Biol. Evol.">
        <title>The secreted proteins of Achlya hypogyna and Thraustotheca clavata identify the ancestral oomycete secretome and reveal gene acquisitions by horizontal gene transfer.</title>
        <authorList>
            <person name="Misner I."/>
            <person name="Blouin N."/>
            <person name="Leonard G."/>
            <person name="Richards T.A."/>
            <person name="Lane C.E."/>
        </authorList>
    </citation>
    <scope>NUCLEOTIDE SEQUENCE [LARGE SCALE GENOMIC DNA]</scope>
    <source>
        <strain evidence="1 2">ATCC 48635</strain>
    </source>
</reference>
<dbReference type="InterPro" id="IPR052270">
    <property type="entry name" value="CACF_protein"/>
</dbReference>
<dbReference type="STRING" id="1202772.A0A1V9YN19"/>